<keyword evidence="5 8" id="KW-0658">Purine biosynthesis</keyword>
<comment type="cofactor">
    <cofactor evidence="8">
        <name>Mg(2+)</name>
        <dbReference type="ChEBI" id="CHEBI:18420"/>
    </cofactor>
    <text evidence="8">Binds 1 Mg(2+) ion per subunit.</text>
</comment>
<keyword evidence="2 8" id="KW-0436">Ligase</keyword>
<dbReference type="GO" id="GO:0005737">
    <property type="term" value="C:cytoplasm"/>
    <property type="evidence" value="ECO:0007669"/>
    <property type="project" value="UniProtKB-SubCell"/>
</dbReference>
<feature type="active site" description="Proton donor" evidence="8">
    <location>
        <position position="41"/>
    </location>
</feature>
<feature type="binding site" description="in other chain" evidence="8">
    <location>
        <position position="223"/>
    </location>
    <ligand>
        <name>IMP</name>
        <dbReference type="ChEBI" id="CHEBI:58053"/>
        <note>ligand shared between dimeric partners</note>
    </ligand>
</feature>
<comment type="caution">
    <text evidence="11">The sequence shown here is derived from an EMBL/GenBank/DDBJ whole genome shotgun (WGS) entry which is preliminary data.</text>
</comment>
<dbReference type="FunFam" id="1.10.300.10:FF:000001">
    <property type="entry name" value="Adenylosuccinate synthetase"/>
    <property type="match status" value="1"/>
</dbReference>
<keyword evidence="8" id="KW-0963">Cytoplasm</keyword>
<evidence type="ECO:0000256" key="8">
    <source>
        <dbReference type="HAMAP-Rule" id="MF_00011"/>
    </source>
</evidence>
<feature type="binding site" evidence="8">
    <location>
        <begin position="330"/>
        <end position="332"/>
    </location>
    <ligand>
        <name>GTP</name>
        <dbReference type="ChEBI" id="CHEBI:37565"/>
    </ligand>
</feature>
<dbReference type="PROSITE" id="PS00513">
    <property type="entry name" value="ADENYLOSUCCIN_SYN_2"/>
    <property type="match status" value="1"/>
</dbReference>
<reference evidence="11 12" key="1">
    <citation type="submission" date="2018-01" db="EMBL/GenBank/DDBJ databases">
        <title>Genome sequence of the PGP bacterium Paenibacillus illinoisensis E3.</title>
        <authorList>
            <person name="Rolli E."/>
            <person name="Marasco R."/>
            <person name="Bessem C."/>
            <person name="Michoud G."/>
            <person name="Gaiarsa S."/>
            <person name="Borin S."/>
            <person name="Daffonchio D."/>
        </authorList>
    </citation>
    <scope>NUCLEOTIDE SEQUENCE [LARGE SCALE GENOMIC DNA]</scope>
    <source>
        <strain evidence="11 12">E3</strain>
    </source>
</reference>
<dbReference type="CDD" id="cd03108">
    <property type="entry name" value="AdSS"/>
    <property type="match status" value="1"/>
</dbReference>
<keyword evidence="7 8" id="KW-0342">GTP-binding</keyword>
<feature type="active site" description="Proton acceptor" evidence="8">
    <location>
        <position position="13"/>
    </location>
</feature>
<feature type="active site" evidence="9">
    <location>
        <position position="139"/>
    </location>
</feature>
<comment type="function">
    <text evidence="8">Plays an important role in the de novo pathway of purine nucleotide biosynthesis. Catalyzes the first committed step in the biosynthesis of AMP from IMP.</text>
</comment>
<sequence length="428" mass="47134">MSTVVVVGTQWGDEGKGKITDYLAESADVVARYQGGNNAGHTILIDNKKYKLTMIPSGIFYTDKACVIGNGMVINPKALIEEINYIHDNDFTTKNLFISERAHIILPYHMVLDALEEESKGPNKIGTTGKGIGPAYMDKSARIGIRMVDLLDAEEFELKLRHLVKEKNRVIEQVYGGEPVDVEEILKDYLGYAEILRPYVRDTSVVLNDSIDENKKVLFEGAQGVMLDLDQGTYPYVTSSNPSAGGVCIGSGVGPARIQQVIGVAKAYTTRVGDGPFPTELHDAVGDQIRETGHEYGTVTGRPRRVGWFDSVVVRHARRVSGITGLSLNSLDVMTGLETVKICTGYKYRGEIITHYPASLKMLAECEAVYEELPGWSEDITGAKKLEDLPVNTQNYVKRVSELTGIPIAIFSVGRNREQTNQVLPIYV</sequence>
<dbReference type="GO" id="GO:0046040">
    <property type="term" value="P:IMP metabolic process"/>
    <property type="evidence" value="ECO:0007669"/>
    <property type="project" value="TreeGrafter"/>
</dbReference>
<comment type="subunit">
    <text evidence="1 8">Homodimer.</text>
</comment>
<dbReference type="OrthoDB" id="9807553at2"/>
<dbReference type="InterPro" id="IPR042110">
    <property type="entry name" value="Adenylosuccinate_synth_dom2"/>
</dbReference>
<dbReference type="InterPro" id="IPR033128">
    <property type="entry name" value="Adenylosuccin_syn_Lys_AS"/>
</dbReference>
<keyword evidence="3 8" id="KW-0479">Metal-binding</keyword>
<gene>
    <name evidence="8 11" type="primary">purA</name>
    <name evidence="11" type="ORF">PIL02S_00817</name>
</gene>
<feature type="binding site" evidence="8">
    <location>
        <position position="13"/>
    </location>
    <ligand>
        <name>Mg(2+)</name>
        <dbReference type="ChEBI" id="CHEBI:18420"/>
    </ligand>
</feature>
<dbReference type="Gene3D" id="3.40.440.10">
    <property type="entry name" value="Adenylosuccinate Synthetase, subunit A, domain 1"/>
    <property type="match status" value="1"/>
</dbReference>
<dbReference type="EC" id="6.3.4.4" evidence="8 10"/>
<dbReference type="FunFam" id="3.90.170.10:FF:000001">
    <property type="entry name" value="Adenylosuccinate synthetase"/>
    <property type="match status" value="1"/>
</dbReference>
<evidence type="ECO:0000256" key="7">
    <source>
        <dbReference type="ARBA" id="ARBA00023134"/>
    </source>
</evidence>
<evidence type="ECO:0000256" key="6">
    <source>
        <dbReference type="ARBA" id="ARBA00022842"/>
    </source>
</evidence>
<comment type="catalytic activity">
    <reaction evidence="8 10">
        <text>IMP + L-aspartate + GTP = N(6)-(1,2-dicarboxyethyl)-AMP + GDP + phosphate + 2 H(+)</text>
        <dbReference type="Rhea" id="RHEA:15753"/>
        <dbReference type="ChEBI" id="CHEBI:15378"/>
        <dbReference type="ChEBI" id="CHEBI:29991"/>
        <dbReference type="ChEBI" id="CHEBI:37565"/>
        <dbReference type="ChEBI" id="CHEBI:43474"/>
        <dbReference type="ChEBI" id="CHEBI:57567"/>
        <dbReference type="ChEBI" id="CHEBI:58053"/>
        <dbReference type="ChEBI" id="CHEBI:58189"/>
        <dbReference type="EC" id="6.3.4.4"/>
    </reaction>
</comment>
<feature type="binding site" evidence="8">
    <location>
        <position position="304"/>
    </location>
    <ligand>
        <name>GTP</name>
        <dbReference type="ChEBI" id="CHEBI:37565"/>
    </ligand>
</feature>
<dbReference type="InterPro" id="IPR001114">
    <property type="entry name" value="Adenylosuccinate_synthetase"/>
</dbReference>
<dbReference type="Pfam" id="PF00709">
    <property type="entry name" value="Adenylsucc_synt"/>
    <property type="match status" value="1"/>
</dbReference>
<dbReference type="InterPro" id="IPR027417">
    <property type="entry name" value="P-loop_NTPase"/>
</dbReference>
<dbReference type="GO" id="GO:0005525">
    <property type="term" value="F:GTP binding"/>
    <property type="evidence" value="ECO:0007669"/>
    <property type="project" value="UniProtKB-UniRule"/>
</dbReference>
<protein>
    <recommendedName>
        <fullName evidence="8 10">Adenylosuccinate synthetase</fullName>
        <shortName evidence="8">AMPSase</shortName>
        <shortName evidence="8">AdSS</shortName>
        <ecNumber evidence="8 10">6.3.4.4</ecNumber>
    </recommendedName>
    <alternativeName>
        <fullName evidence="8">IMP--aspartate ligase</fullName>
    </alternativeName>
</protein>
<dbReference type="Gene3D" id="1.10.300.10">
    <property type="entry name" value="Adenylosuccinate Synthetase, subunit A, domain 2"/>
    <property type="match status" value="1"/>
</dbReference>
<dbReference type="RefSeq" id="WP_095362201.1">
    <property type="nucleotide sequence ID" value="NZ_JAXBDC010000004.1"/>
</dbReference>
<evidence type="ECO:0000313" key="12">
    <source>
        <dbReference type="Proteomes" id="UP000247459"/>
    </source>
</evidence>
<comment type="pathway">
    <text evidence="8 10">Purine metabolism; AMP biosynthesis via de novo pathway; AMP from IMP: step 1/2.</text>
</comment>
<dbReference type="SMART" id="SM00788">
    <property type="entry name" value="Adenylsucc_synt"/>
    <property type="match status" value="1"/>
</dbReference>
<name>A0A2W0CT47_9BACL</name>
<feature type="binding site" evidence="8">
    <location>
        <begin position="412"/>
        <end position="414"/>
    </location>
    <ligand>
        <name>GTP</name>
        <dbReference type="ChEBI" id="CHEBI:37565"/>
    </ligand>
</feature>
<feature type="binding site" evidence="8">
    <location>
        <begin position="12"/>
        <end position="18"/>
    </location>
    <ligand>
        <name>GTP</name>
        <dbReference type="ChEBI" id="CHEBI:37565"/>
    </ligand>
</feature>
<keyword evidence="4 8" id="KW-0547">Nucleotide-binding</keyword>
<evidence type="ECO:0000256" key="9">
    <source>
        <dbReference type="PROSITE-ProRule" id="PRU10134"/>
    </source>
</evidence>
<feature type="binding site" description="in other chain" evidence="8">
    <location>
        <begin position="13"/>
        <end position="16"/>
    </location>
    <ligand>
        <name>IMP</name>
        <dbReference type="ChEBI" id="CHEBI:58053"/>
        <note>ligand shared between dimeric partners</note>
    </ligand>
</feature>
<dbReference type="InterPro" id="IPR042109">
    <property type="entry name" value="Adenylosuccinate_synth_dom1"/>
</dbReference>
<feature type="binding site" evidence="8">
    <location>
        <begin position="298"/>
        <end position="304"/>
    </location>
    <ligand>
        <name>substrate</name>
    </ligand>
</feature>
<evidence type="ECO:0000256" key="5">
    <source>
        <dbReference type="ARBA" id="ARBA00022755"/>
    </source>
</evidence>
<evidence type="ECO:0000256" key="10">
    <source>
        <dbReference type="RuleBase" id="RU000520"/>
    </source>
</evidence>
<feature type="binding site" description="in other chain" evidence="8">
    <location>
        <position position="302"/>
    </location>
    <ligand>
        <name>IMP</name>
        <dbReference type="ChEBI" id="CHEBI:58053"/>
        <note>ligand shared between dimeric partners</note>
    </ligand>
</feature>
<dbReference type="NCBIfam" id="TIGR00184">
    <property type="entry name" value="purA"/>
    <property type="match status" value="1"/>
</dbReference>
<feature type="binding site" description="in other chain" evidence="8">
    <location>
        <position position="238"/>
    </location>
    <ligand>
        <name>IMP</name>
        <dbReference type="ChEBI" id="CHEBI:58053"/>
        <note>ligand shared between dimeric partners</note>
    </ligand>
</feature>
<dbReference type="InterPro" id="IPR042111">
    <property type="entry name" value="Adenylosuccinate_synth_dom3"/>
</dbReference>
<dbReference type="PANTHER" id="PTHR11846:SF0">
    <property type="entry name" value="ADENYLOSUCCINATE SYNTHETASE"/>
    <property type="match status" value="1"/>
</dbReference>
<comment type="similarity">
    <text evidence="8 10">Belongs to the adenylosuccinate synthetase family.</text>
</comment>
<dbReference type="AlphaFoldDB" id="A0A2W0CT47"/>
<dbReference type="HAMAP" id="MF_00011">
    <property type="entry name" value="Adenylosucc_synth"/>
    <property type="match status" value="1"/>
</dbReference>
<dbReference type="GO" id="GO:0000287">
    <property type="term" value="F:magnesium ion binding"/>
    <property type="evidence" value="ECO:0007669"/>
    <property type="project" value="UniProtKB-UniRule"/>
</dbReference>
<evidence type="ECO:0000256" key="2">
    <source>
        <dbReference type="ARBA" id="ARBA00022598"/>
    </source>
</evidence>
<evidence type="ECO:0000313" key="11">
    <source>
        <dbReference type="EMBL" id="PYY30728.1"/>
    </source>
</evidence>
<dbReference type="PANTHER" id="PTHR11846">
    <property type="entry name" value="ADENYLOSUCCINATE SYNTHETASE"/>
    <property type="match status" value="1"/>
</dbReference>
<organism evidence="11 12">
    <name type="scientific">Paenibacillus illinoisensis</name>
    <dbReference type="NCBI Taxonomy" id="59845"/>
    <lineage>
        <taxon>Bacteria</taxon>
        <taxon>Bacillati</taxon>
        <taxon>Bacillota</taxon>
        <taxon>Bacilli</taxon>
        <taxon>Bacillales</taxon>
        <taxon>Paenibacillaceae</taxon>
        <taxon>Paenibacillus</taxon>
    </lineage>
</organism>
<keyword evidence="6 8" id="KW-0460">Magnesium</keyword>
<dbReference type="Gene3D" id="3.90.170.10">
    <property type="entry name" value="Adenylosuccinate Synthetase, subunit A, domain 3"/>
    <property type="match status" value="1"/>
</dbReference>
<comment type="subcellular location">
    <subcellularLocation>
        <location evidence="8">Cytoplasm</location>
    </subcellularLocation>
</comment>
<dbReference type="UniPathway" id="UPA00075">
    <property type="reaction ID" value="UER00335"/>
</dbReference>
<evidence type="ECO:0000256" key="3">
    <source>
        <dbReference type="ARBA" id="ARBA00022723"/>
    </source>
</evidence>
<evidence type="ECO:0000256" key="1">
    <source>
        <dbReference type="ARBA" id="ARBA00011738"/>
    </source>
</evidence>
<dbReference type="NCBIfam" id="NF002223">
    <property type="entry name" value="PRK01117.1"/>
    <property type="match status" value="1"/>
</dbReference>
<dbReference type="Proteomes" id="UP000247459">
    <property type="component" value="Unassembled WGS sequence"/>
</dbReference>
<dbReference type="InterPro" id="IPR018220">
    <property type="entry name" value="Adenylosuccin_syn_GTP-bd"/>
</dbReference>
<feature type="binding site" evidence="8">
    <location>
        <position position="142"/>
    </location>
    <ligand>
        <name>IMP</name>
        <dbReference type="ChEBI" id="CHEBI:58053"/>
        <note>ligand shared between dimeric partners</note>
    </ligand>
</feature>
<dbReference type="PROSITE" id="PS01266">
    <property type="entry name" value="ADENYLOSUCCIN_SYN_1"/>
    <property type="match status" value="1"/>
</dbReference>
<dbReference type="SUPFAM" id="SSF52540">
    <property type="entry name" value="P-loop containing nucleoside triphosphate hydrolases"/>
    <property type="match status" value="1"/>
</dbReference>
<dbReference type="EMBL" id="PRLG01000006">
    <property type="protein sequence ID" value="PYY30728.1"/>
    <property type="molecule type" value="Genomic_DNA"/>
</dbReference>
<feature type="binding site" description="in other chain" evidence="8">
    <location>
        <position position="128"/>
    </location>
    <ligand>
        <name>IMP</name>
        <dbReference type="ChEBI" id="CHEBI:58053"/>
        <note>ligand shared between dimeric partners</note>
    </ligand>
</feature>
<dbReference type="GO" id="GO:0004019">
    <property type="term" value="F:adenylosuccinate synthase activity"/>
    <property type="evidence" value="ECO:0007669"/>
    <property type="project" value="UniProtKB-UniRule"/>
</dbReference>
<feature type="binding site" evidence="8">
    <location>
        <position position="40"/>
    </location>
    <ligand>
        <name>Mg(2+)</name>
        <dbReference type="ChEBI" id="CHEBI:18420"/>
    </ligand>
</feature>
<feature type="binding site" description="in other chain" evidence="8">
    <location>
        <begin position="38"/>
        <end position="41"/>
    </location>
    <ligand>
        <name>IMP</name>
        <dbReference type="ChEBI" id="CHEBI:58053"/>
        <note>ligand shared between dimeric partners</note>
    </ligand>
</feature>
<feature type="binding site" evidence="8">
    <location>
        <begin position="40"/>
        <end position="42"/>
    </location>
    <ligand>
        <name>GTP</name>
        <dbReference type="ChEBI" id="CHEBI:37565"/>
    </ligand>
</feature>
<accession>A0A2W0CT47</accession>
<proteinExistence type="inferred from homology"/>
<dbReference type="GO" id="GO:0044208">
    <property type="term" value="P:'de novo' AMP biosynthetic process"/>
    <property type="evidence" value="ECO:0007669"/>
    <property type="project" value="UniProtKB-UniRule"/>
</dbReference>
<evidence type="ECO:0000256" key="4">
    <source>
        <dbReference type="ARBA" id="ARBA00022741"/>
    </source>
</evidence>